<feature type="transmembrane region" description="Helical" evidence="1">
    <location>
        <begin position="183"/>
        <end position="202"/>
    </location>
</feature>
<keyword evidence="1" id="KW-1133">Transmembrane helix</keyword>
<feature type="transmembrane region" description="Helical" evidence="1">
    <location>
        <begin position="326"/>
        <end position="346"/>
    </location>
</feature>
<keyword evidence="3" id="KW-1185">Reference proteome</keyword>
<keyword evidence="1" id="KW-0472">Membrane</keyword>
<dbReference type="EMBL" id="BLKX01000001">
    <property type="protein sequence ID" value="GFG81546.1"/>
    <property type="molecule type" value="Genomic_DNA"/>
</dbReference>
<comment type="caution">
    <text evidence="2">The sequence shown here is derived from an EMBL/GenBank/DDBJ whole genome shotgun (WGS) entry which is preliminary data.</text>
</comment>
<evidence type="ECO:0000313" key="2">
    <source>
        <dbReference type="EMBL" id="GFG81546.1"/>
    </source>
</evidence>
<feature type="transmembrane region" description="Helical" evidence="1">
    <location>
        <begin position="209"/>
        <end position="227"/>
    </location>
</feature>
<evidence type="ECO:0000313" key="3">
    <source>
        <dbReference type="Proteomes" id="UP000465240"/>
    </source>
</evidence>
<dbReference type="Proteomes" id="UP000465240">
    <property type="component" value="Unassembled WGS sequence"/>
</dbReference>
<gene>
    <name evidence="2" type="ORF">MPRG_48220</name>
</gene>
<feature type="transmembrane region" description="Helical" evidence="1">
    <location>
        <begin position="266"/>
        <end position="286"/>
    </location>
</feature>
<reference evidence="2 3" key="1">
    <citation type="journal article" date="2019" name="Emerg. Microbes Infect.">
        <title>Comprehensive subspecies identification of 175 nontuberculous mycobacteria species based on 7547 genomic profiles.</title>
        <authorList>
            <person name="Matsumoto Y."/>
            <person name="Kinjo T."/>
            <person name="Motooka D."/>
            <person name="Nabeya D."/>
            <person name="Jung N."/>
            <person name="Uechi K."/>
            <person name="Horii T."/>
            <person name="Iida T."/>
            <person name="Fujita J."/>
            <person name="Nakamura S."/>
        </authorList>
    </citation>
    <scope>NUCLEOTIDE SEQUENCE [LARGE SCALE GENOMIC DNA]</scope>
    <source>
        <strain evidence="2 3">JCM 18565</strain>
    </source>
</reference>
<name>A0ABQ1CAN2_9MYCO</name>
<feature type="transmembrane region" description="Helical" evidence="1">
    <location>
        <begin position="41"/>
        <end position="65"/>
    </location>
</feature>
<evidence type="ECO:0000256" key="1">
    <source>
        <dbReference type="SAM" id="Phobius"/>
    </source>
</evidence>
<accession>A0ABQ1CAN2</accession>
<feature type="transmembrane region" description="Helical" evidence="1">
    <location>
        <begin position="239"/>
        <end position="259"/>
    </location>
</feature>
<protein>
    <submittedName>
        <fullName evidence="2">Membrane protein</fullName>
    </submittedName>
</protein>
<keyword evidence="1" id="KW-0812">Transmembrane</keyword>
<sequence>MAIEISIDRAYAAGMISLDVEKSPGGHPHERRSTTARTGGAVTRAVVIVFALTAAITVIAIAFALPAARSKPHDVPIGTAGPQAEQVAALVRQNAPGAFRVTPYADEASLRAAIRNRDEYGGLAFGAAGPALLTASGASPTVAQLLTQFGNGIAQRAGMPLRTEDLAPPTSADPRGAGLSASVLPITLAGLLPAIALVLLLPARPWLRLVALLSFSVLAAGVIAVVLRNVLGAIDQNVAAVAAGLLLGLLGSGLAVLALGSLFGRAGLIVGSSLALLLGNPLSGLTSAPEMLPRGWGTFGQYLPQGATATLLRSTAFFDGAGAGRAIAVLTCWATGGAILLALAALKAQALHRNSDQAEPAAVDSPVG</sequence>
<organism evidence="2 3">
    <name type="scientific">Mycobacterium paragordonae</name>
    <dbReference type="NCBI Taxonomy" id="1389713"/>
    <lineage>
        <taxon>Bacteria</taxon>
        <taxon>Bacillati</taxon>
        <taxon>Actinomycetota</taxon>
        <taxon>Actinomycetes</taxon>
        <taxon>Mycobacteriales</taxon>
        <taxon>Mycobacteriaceae</taxon>
        <taxon>Mycobacterium</taxon>
    </lineage>
</organism>
<proteinExistence type="predicted"/>